<evidence type="ECO:0000313" key="1">
    <source>
        <dbReference type="EMBL" id="ADW17319.1"/>
    </source>
</evidence>
<proteinExistence type="predicted"/>
<gene>
    <name evidence="1" type="ordered locus">Despr_1148</name>
</gene>
<protein>
    <recommendedName>
        <fullName evidence="3">Dinitrogenase iron-molybdenum cofactor biosynthesis protein</fullName>
    </recommendedName>
</protein>
<sequence>MKLLITVQDDQVAPRFDLTTEVVIAEYDRSRLRGEPRYLILPRKSAEDLCDLVVKEGITCVICGGIEDNLHKFFQWKKIEVLDNIIGAHVLAMQRAIAGQLEAGTILPMSK</sequence>
<dbReference type="EMBL" id="CP002364">
    <property type="protein sequence ID" value="ADW17319.1"/>
    <property type="molecule type" value="Genomic_DNA"/>
</dbReference>
<dbReference type="RefSeq" id="WP_015723862.1">
    <property type="nucleotide sequence ID" value="NC_014972.1"/>
</dbReference>
<accession>A0A7U4DNS9</accession>
<dbReference type="SUPFAM" id="SSF53146">
    <property type="entry name" value="Nitrogenase accessory factor-like"/>
    <property type="match status" value="1"/>
</dbReference>
<name>A0A7U4DNS9_DESPD</name>
<evidence type="ECO:0008006" key="3">
    <source>
        <dbReference type="Google" id="ProtNLM"/>
    </source>
</evidence>
<evidence type="ECO:0000313" key="2">
    <source>
        <dbReference type="Proteomes" id="UP000006365"/>
    </source>
</evidence>
<dbReference type="InterPro" id="IPR036105">
    <property type="entry name" value="DiNase_FeMo-co_biosyn_sf"/>
</dbReference>
<dbReference type="Gene3D" id="3.30.420.130">
    <property type="entry name" value="Dinitrogenase iron-molybdenum cofactor biosynthesis domain"/>
    <property type="match status" value="1"/>
</dbReference>
<reference evidence="1 2" key="1">
    <citation type="journal article" date="2011" name="Stand. Genomic Sci.">
        <title>Complete genome sequence of Desulfobulbus propionicus type strain (1pr3).</title>
        <authorList>
            <person name="Pagani I."/>
            <person name="Lapidus A."/>
            <person name="Nolan M."/>
            <person name="Lucas S."/>
            <person name="Hammon N."/>
            <person name="Deshpande S."/>
            <person name="Cheng J.F."/>
            <person name="Chertkov O."/>
            <person name="Davenport K."/>
            <person name="Tapia R."/>
            <person name="Han C."/>
            <person name="Goodwin L."/>
            <person name="Pitluck S."/>
            <person name="Liolios K."/>
            <person name="Mavromatis K."/>
            <person name="Ivanova N."/>
            <person name="Mikhailova N."/>
            <person name="Pati A."/>
            <person name="Chen A."/>
            <person name="Palaniappan K."/>
            <person name="Land M."/>
            <person name="Hauser L."/>
            <person name="Chang Y.J."/>
            <person name="Jeffries C.D."/>
            <person name="Detter J.C."/>
            <person name="Brambilla E."/>
            <person name="Kannan K.P."/>
            <person name="Djao O.D."/>
            <person name="Rohde M."/>
            <person name="Pukall R."/>
            <person name="Spring S."/>
            <person name="Goker M."/>
            <person name="Sikorski J."/>
            <person name="Woyke T."/>
            <person name="Bristow J."/>
            <person name="Eisen J.A."/>
            <person name="Markowitz V."/>
            <person name="Hugenholtz P."/>
            <person name="Kyrpides N.C."/>
            <person name="Klenk H.P."/>
        </authorList>
    </citation>
    <scope>NUCLEOTIDE SEQUENCE [LARGE SCALE GENOMIC DNA]</scope>
    <source>
        <strain evidence="2">ATCC 33891 / DSM 2032 / 1pr3</strain>
    </source>
</reference>
<dbReference type="Proteomes" id="UP000006365">
    <property type="component" value="Chromosome"/>
</dbReference>
<organism evidence="1 2">
    <name type="scientific">Desulfobulbus propionicus (strain ATCC 33891 / DSM 2032 / VKM B-1956 / 1pr3)</name>
    <dbReference type="NCBI Taxonomy" id="577650"/>
    <lineage>
        <taxon>Bacteria</taxon>
        <taxon>Pseudomonadati</taxon>
        <taxon>Thermodesulfobacteriota</taxon>
        <taxon>Desulfobulbia</taxon>
        <taxon>Desulfobulbales</taxon>
        <taxon>Desulfobulbaceae</taxon>
        <taxon>Desulfobulbus</taxon>
    </lineage>
</organism>
<keyword evidence="2" id="KW-1185">Reference proteome</keyword>
<dbReference type="KEGG" id="dpr:Despr_1148"/>
<dbReference type="AlphaFoldDB" id="A0A7U4DNS9"/>